<organism evidence="9 10">
    <name type="scientific">Pradoshia eiseniae</name>
    <dbReference type="NCBI Taxonomy" id="2064768"/>
    <lineage>
        <taxon>Bacteria</taxon>
        <taxon>Bacillati</taxon>
        <taxon>Bacillota</taxon>
        <taxon>Bacilli</taxon>
        <taxon>Bacillales</taxon>
        <taxon>Bacillaceae</taxon>
        <taxon>Pradoshia</taxon>
    </lineage>
</organism>
<feature type="transmembrane region" description="Helical" evidence="8">
    <location>
        <begin position="6"/>
        <end position="21"/>
    </location>
</feature>
<name>A0A2S7N022_9BACI</name>
<comment type="subcellular location">
    <subcellularLocation>
        <location evidence="1">Cell membrane</location>
        <topology evidence="1">Multi-pass membrane protein</topology>
    </subcellularLocation>
</comment>
<keyword evidence="7 8" id="KW-0472">Membrane</keyword>
<dbReference type="InterPro" id="IPR004776">
    <property type="entry name" value="Mem_transp_PIN-like"/>
</dbReference>
<evidence type="ECO:0000256" key="3">
    <source>
        <dbReference type="ARBA" id="ARBA00022448"/>
    </source>
</evidence>
<feature type="transmembrane region" description="Helical" evidence="8">
    <location>
        <begin position="57"/>
        <end position="78"/>
    </location>
</feature>
<dbReference type="EMBL" id="PKOZ01000004">
    <property type="protein sequence ID" value="PQD95335.1"/>
    <property type="molecule type" value="Genomic_DNA"/>
</dbReference>
<dbReference type="GO" id="GO:0005886">
    <property type="term" value="C:plasma membrane"/>
    <property type="evidence" value="ECO:0007669"/>
    <property type="project" value="UniProtKB-SubCell"/>
</dbReference>
<dbReference type="GO" id="GO:0055085">
    <property type="term" value="P:transmembrane transport"/>
    <property type="evidence" value="ECO:0007669"/>
    <property type="project" value="InterPro"/>
</dbReference>
<feature type="transmembrane region" description="Helical" evidence="8">
    <location>
        <begin position="276"/>
        <end position="299"/>
    </location>
</feature>
<evidence type="ECO:0000313" key="10">
    <source>
        <dbReference type="Proteomes" id="UP000239663"/>
    </source>
</evidence>
<feature type="transmembrane region" description="Helical" evidence="8">
    <location>
        <begin position="90"/>
        <end position="114"/>
    </location>
</feature>
<reference evidence="9 10" key="1">
    <citation type="submission" date="2017-12" db="EMBL/GenBank/DDBJ databases">
        <title>Taxonomic description and draft genome of Pradoshia cofamensis Gen. nov., sp. nov., a thermotolerant bacillale isolated from anterior gut of earthworm Eisenia fetida.</title>
        <authorList>
            <person name="Saha T."/>
            <person name="Chakraborty R."/>
        </authorList>
    </citation>
    <scope>NUCLEOTIDE SEQUENCE [LARGE SCALE GENOMIC DNA]</scope>
    <source>
        <strain evidence="9 10">EAG3</strain>
    </source>
</reference>
<dbReference type="RefSeq" id="WP_104849090.1">
    <property type="nucleotide sequence ID" value="NZ_PKOZ01000004.1"/>
</dbReference>
<gene>
    <name evidence="9" type="ORF">CYL18_08575</name>
</gene>
<feature type="transmembrane region" description="Helical" evidence="8">
    <location>
        <begin position="189"/>
        <end position="207"/>
    </location>
</feature>
<feature type="transmembrane region" description="Helical" evidence="8">
    <location>
        <begin position="219"/>
        <end position="241"/>
    </location>
</feature>
<comment type="similarity">
    <text evidence="2">Belongs to the auxin efflux carrier (TC 2.A.69) family.</text>
</comment>
<dbReference type="AlphaFoldDB" id="A0A2S7N022"/>
<dbReference type="OrthoDB" id="148377at2"/>
<keyword evidence="6 8" id="KW-1133">Transmembrane helix</keyword>
<keyword evidence="3" id="KW-0813">Transport</keyword>
<feature type="transmembrane region" description="Helical" evidence="8">
    <location>
        <begin position="162"/>
        <end position="183"/>
    </location>
</feature>
<evidence type="ECO:0000256" key="1">
    <source>
        <dbReference type="ARBA" id="ARBA00004651"/>
    </source>
</evidence>
<dbReference type="PANTHER" id="PTHR36838">
    <property type="entry name" value="AUXIN EFFLUX CARRIER FAMILY PROTEIN"/>
    <property type="match status" value="1"/>
</dbReference>
<dbReference type="Gene3D" id="1.20.1530.20">
    <property type="match status" value="2"/>
</dbReference>
<keyword evidence="10" id="KW-1185">Reference proteome</keyword>
<evidence type="ECO:0008006" key="11">
    <source>
        <dbReference type="Google" id="ProtNLM"/>
    </source>
</evidence>
<keyword evidence="4" id="KW-1003">Cell membrane</keyword>
<evidence type="ECO:0000313" key="9">
    <source>
        <dbReference type="EMBL" id="PQD95335.1"/>
    </source>
</evidence>
<evidence type="ECO:0000256" key="4">
    <source>
        <dbReference type="ARBA" id="ARBA00022475"/>
    </source>
</evidence>
<protein>
    <recommendedName>
        <fullName evidence="11">AEC family transporter</fullName>
    </recommendedName>
</protein>
<dbReference type="Pfam" id="PF03547">
    <property type="entry name" value="Mem_trans"/>
    <property type="match status" value="2"/>
</dbReference>
<evidence type="ECO:0000256" key="7">
    <source>
        <dbReference type="ARBA" id="ARBA00023136"/>
    </source>
</evidence>
<dbReference type="InterPro" id="IPR038770">
    <property type="entry name" value="Na+/solute_symporter_sf"/>
</dbReference>
<dbReference type="PANTHER" id="PTHR36838:SF1">
    <property type="entry name" value="SLR1864 PROTEIN"/>
    <property type="match status" value="1"/>
</dbReference>
<keyword evidence="5 8" id="KW-0812">Transmembrane</keyword>
<feature type="transmembrane region" description="Helical" evidence="8">
    <location>
        <begin position="120"/>
        <end position="141"/>
    </location>
</feature>
<sequence length="300" mass="32597">MAFFNVLIPVFAIFILGYIGEKKIGFDPKSISAMSLYIMTPVLVFKTFYTNVLDSDYLYITIFALGLCAALILLVYFISYIRGYSTREKCGLILGSVFMNNGNYGTPVALLLFGAAGFDYAVILMVIQTIVMATVGIYFAARGSDIGGGFKDTIGVVMRMPIIYGAVAGWLFQVTGITIGSSFMTTLDLVGNAAIPTIMLVLGMQLAKISLKNVEKEKVFYAVTLKLAIAPIIAWGIGYFLPVDMLLKQLMVVMAGMPAAANTTMYAIQFNTEPEFVSVCTFVSTILSLVSLPVIFAFIL</sequence>
<evidence type="ECO:0000256" key="8">
    <source>
        <dbReference type="SAM" id="Phobius"/>
    </source>
</evidence>
<evidence type="ECO:0000256" key="6">
    <source>
        <dbReference type="ARBA" id="ARBA00022989"/>
    </source>
</evidence>
<accession>A0A2S7N022</accession>
<dbReference type="Proteomes" id="UP000239663">
    <property type="component" value="Unassembled WGS sequence"/>
</dbReference>
<evidence type="ECO:0000256" key="2">
    <source>
        <dbReference type="ARBA" id="ARBA00010145"/>
    </source>
</evidence>
<evidence type="ECO:0000256" key="5">
    <source>
        <dbReference type="ARBA" id="ARBA00022692"/>
    </source>
</evidence>
<proteinExistence type="inferred from homology"/>
<comment type="caution">
    <text evidence="9">The sequence shown here is derived from an EMBL/GenBank/DDBJ whole genome shotgun (WGS) entry which is preliminary data.</text>
</comment>